<evidence type="ECO:0000256" key="1">
    <source>
        <dbReference type="SAM" id="MobiDB-lite"/>
    </source>
</evidence>
<dbReference type="Proteomes" id="UP001062901">
    <property type="component" value="Unassembled WGS sequence"/>
</dbReference>
<name>A0ABQ0NXE2_9PROT</name>
<protein>
    <submittedName>
        <fullName evidence="2">Uncharacterized protein</fullName>
    </submittedName>
</protein>
<evidence type="ECO:0000313" key="2">
    <source>
        <dbReference type="EMBL" id="GBQ05592.1"/>
    </source>
</evidence>
<keyword evidence="3" id="KW-1185">Reference proteome</keyword>
<sequence>MIDQRVEGGASFDRKNTRDGMARRRKSPEPIDRFCAKSDNTATFDEVSGTTNPIIADIKPFSERRRAALCCHEG</sequence>
<organism evidence="2 3">
    <name type="scientific">Saccharibacter floricola DSM 15669</name>
    <dbReference type="NCBI Taxonomy" id="1123227"/>
    <lineage>
        <taxon>Bacteria</taxon>
        <taxon>Pseudomonadati</taxon>
        <taxon>Pseudomonadota</taxon>
        <taxon>Alphaproteobacteria</taxon>
        <taxon>Acetobacterales</taxon>
        <taxon>Acetobacteraceae</taxon>
        <taxon>Saccharibacter</taxon>
    </lineage>
</organism>
<proteinExistence type="predicted"/>
<gene>
    <name evidence="2" type="ORF">AA15669_0532</name>
</gene>
<reference evidence="2" key="1">
    <citation type="submission" date="2013-04" db="EMBL/GenBank/DDBJ databases">
        <title>The genome sequencing project of 58 acetic acid bacteria.</title>
        <authorList>
            <person name="Okamoto-Kainuma A."/>
            <person name="Ishikawa M."/>
            <person name="Umino S."/>
            <person name="Koizumi Y."/>
            <person name="Shiwa Y."/>
            <person name="Yoshikawa H."/>
            <person name="Matsutani M."/>
            <person name="Matsushita K."/>
        </authorList>
    </citation>
    <scope>NUCLEOTIDE SEQUENCE</scope>
    <source>
        <strain evidence="2">DSM 15669</strain>
    </source>
</reference>
<dbReference type="EMBL" id="BAQD01000005">
    <property type="protein sequence ID" value="GBQ05592.1"/>
    <property type="molecule type" value="Genomic_DNA"/>
</dbReference>
<feature type="region of interest" description="Disordered" evidence="1">
    <location>
        <begin position="1"/>
        <end position="37"/>
    </location>
</feature>
<accession>A0ABQ0NXE2</accession>
<evidence type="ECO:0000313" key="3">
    <source>
        <dbReference type="Proteomes" id="UP001062901"/>
    </source>
</evidence>
<comment type="caution">
    <text evidence="2">The sequence shown here is derived from an EMBL/GenBank/DDBJ whole genome shotgun (WGS) entry which is preliminary data.</text>
</comment>
<feature type="compositionally biased region" description="Basic and acidic residues" evidence="1">
    <location>
        <begin position="1"/>
        <end position="36"/>
    </location>
</feature>